<accession>A0AAV6NFG1</accession>
<dbReference type="EMBL" id="JAGKQH010000006">
    <property type="protein sequence ID" value="KAG6596282.1"/>
    <property type="molecule type" value="Genomic_DNA"/>
</dbReference>
<dbReference type="AlphaFoldDB" id="A0AAV6NFG1"/>
<evidence type="ECO:0000313" key="2">
    <source>
        <dbReference type="Proteomes" id="UP000685013"/>
    </source>
</evidence>
<organism evidence="1 2">
    <name type="scientific">Cucurbita argyrosperma subsp. sororia</name>
    <dbReference type="NCBI Taxonomy" id="37648"/>
    <lineage>
        <taxon>Eukaryota</taxon>
        <taxon>Viridiplantae</taxon>
        <taxon>Streptophyta</taxon>
        <taxon>Embryophyta</taxon>
        <taxon>Tracheophyta</taxon>
        <taxon>Spermatophyta</taxon>
        <taxon>Magnoliopsida</taxon>
        <taxon>eudicotyledons</taxon>
        <taxon>Gunneridae</taxon>
        <taxon>Pentapetalae</taxon>
        <taxon>rosids</taxon>
        <taxon>fabids</taxon>
        <taxon>Cucurbitales</taxon>
        <taxon>Cucurbitaceae</taxon>
        <taxon>Cucurbiteae</taxon>
        <taxon>Cucurbita</taxon>
    </lineage>
</organism>
<feature type="non-terminal residue" evidence="1">
    <location>
        <position position="1"/>
    </location>
</feature>
<gene>
    <name evidence="1" type="ORF">SDJN03_09462</name>
</gene>
<proteinExistence type="predicted"/>
<keyword evidence="2" id="KW-1185">Reference proteome</keyword>
<protein>
    <submittedName>
        <fullName evidence="1">Uncharacterized protein</fullName>
    </submittedName>
</protein>
<comment type="caution">
    <text evidence="1">The sequence shown here is derived from an EMBL/GenBank/DDBJ whole genome shotgun (WGS) entry which is preliminary data.</text>
</comment>
<name>A0AAV6NFG1_9ROSI</name>
<sequence length="108" mass="12689">MSDKQDFRNRAYAKATMAKELRFSATLKVNKNANENSTRLALFGGWSLGRFIKSDEFLTKLALRKPYIEIFCVYNLTLFLLKSQKLFSQVSPVIHRRTLVLMWRCQHK</sequence>
<dbReference type="Proteomes" id="UP000685013">
    <property type="component" value="Chromosome 6"/>
</dbReference>
<reference evidence="1 2" key="1">
    <citation type="journal article" date="2021" name="Hortic Res">
        <title>The domestication of Cucurbita argyrosperma as revealed by the genome of its wild relative.</title>
        <authorList>
            <person name="Barrera-Redondo J."/>
            <person name="Sanchez-de la Vega G."/>
            <person name="Aguirre-Liguori J.A."/>
            <person name="Castellanos-Morales G."/>
            <person name="Gutierrez-Guerrero Y.T."/>
            <person name="Aguirre-Dugua X."/>
            <person name="Aguirre-Planter E."/>
            <person name="Tenaillon M.I."/>
            <person name="Lira-Saade R."/>
            <person name="Eguiarte L.E."/>
        </authorList>
    </citation>
    <scope>NUCLEOTIDE SEQUENCE [LARGE SCALE GENOMIC DNA]</scope>
    <source>
        <strain evidence="1">JBR-2021</strain>
    </source>
</reference>
<evidence type="ECO:0000313" key="1">
    <source>
        <dbReference type="EMBL" id="KAG6596282.1"/>
    </source>
</evidence>